<gene>
    <name evidence="2" type="ORF">K435DRAFT_804710</name>
</gene>
<organism evidence="2 3">
    <name type="scientific">Dendrothele bispora (strain CBS 962.96)</name>
    <dbReference type="NCBI Taxonomy" id="1314807"/>
    <lineage>
        <taxon>Eukaryota</taxon>
        <taxon>Fungi</taxon>
        <taxon>Dikarya</taxon>
        <taxon>Basidiomycota</taxon>
        <taxon>Agaricomycotina</taxon>
        <taxon>Agaricomycetes</taxon>
        <taxon>Agaricomycetidae</taxon>
        <taxon>Agaricales</taxon>
        <taxon>Agaricales incertae sedis</taxon>
        <taxon>Dendrothele</taxon>
    </lineage>
</organism>
<protein>
    <recommendedName>
        <fullName evidence="1">ATPase dynein-related AAA domain-containing protein</fullName>
    </recommendedName>
</protein>
<evidence type="ECO:0000313" key="2">
    <source>
        <dbReference type="EMBL" id="THU86917.1"/>
    </source>
</evidence>
<dbReference type="Gene3D" id="3.40.50.300">
    <property type="entry name" value="P-loop containing nucleotide triphosphate hydrolases"/>
    <property type="match status" value="1"/>
</dbReference>
<dbReference type="GO" id="GO:0016887">
    <property type="term" value="F:ATP hydrolysis activity"/>
    <property type="evidence" value="ECO:0007669"/>
    <property type="project" value="InterPro"/>
</dbReference>
<dbReference type="AlphaFoldDB" id="A0A4S8LDB7"/>
<accession>A0A4S8LDB7</accession>
<evidence type="ECO:0000259" key="1">
    <source>
        <dbReference type="Pfam" id="PF07728"/>
    </source>
</evidence>
<proteinExistence type="predicted"/>
<dbReference type="GO" id="GO:0005737">
    <property type="term" value="C:cytoplasm"/>
    <property type="evidence" value="ECO:0007669"/>
    <property type="project" value="TreeGrafter"/>
</dbReference>
<dbReference type="InterPro" id="IPR039891">
    <property type="entry name" value="VWA8"/>
</dbReference>
<feature type="domain" description="ATPase dynein-related AAA" evidence="1">
    <location>
        <begin position="102"/>
        <end position="252"/>
    </location>
</feature>
<dbReference type="OrthoDB" id="5186at2759"/>
<sequence length="533" mass="58847">MTNNNPPQRRLARLLSELAPSGNVIGTLRLGNITYDVLESLTPSRLPSNSGWRWSGQLEVAGHEDPNERNVNSRGSYLLDVRDPVNLDNLHFMLQKYLLGQDVFLLSHPGPYARRLALTLASLLNLEYEYIALHRDVGETELKQGREIRGGGNLFYVDSPAVNAAKYGRLLILEGIEKAERGIMPLLNNLLENREMNLDDGTHIIHPHRYALLESNDEKFIPAHKNFRVIAIAAPVPPYPGYPLDPPFRSRFQARFVDPVGALLTLADSMSTPEDAGPLFLKLRDIILATQYSIESRHDSLDIVSKSALPAFPQTALLKLQAICTKFPPPPSPTTGQLARLLLTIHPRLIHAPFQAWALLSRQIEESGLGELGSPFMASSDEQIGLFGYQVKAIERESETTARVTFVIEGGSNSISCLVPCGPKPFKPFPFNGINKDKNLDSFHATPRFIGLLTCFLQAHALGWDISYVPPAVPSTSSASTSMLVKVFGQVLGYDTEVVHMYKEIGGRELVMRRKILEGGATTCTAGKHGVYA</sequence>
<dbReference type="Proteomes" id="UP000297245">
    <property type="component" value="Unassembled WGS sequence"/>
</dbReference>
<dbReference type="SUPFAM" id="SSF52540">
    <property type="entry name" value="P-loop containing nucleoside triphosphate hydrolases"/>
    <property type="match status" value="1"/>
</dbReference>
<reference evidence="2 3" key="1">
    <citation type="journal article" date="2019" name="Nat. Ecol. Evol.">
        <title>Megaphylogeny resolves global patterns of mushroom evolution.</title>
        <authorList>
            <person name="Varga T."/>
            <person name="Krizsan K."/>
            <person name="Foldi C."/>
            <person name="Dima B."/>
            <person name="Sanchez-Garcia M."/>
            <person name="Sanchez-Ramirez S."/>
            <person name="Szollosi G.J."/>
            <person name="Szarkandi J.G."/>
            <person name="Papp V."/>
            <person name="Albert L."/>
            <person name="Andreopoulos W."/>
            <person name="Angelini C."/>
            <person name="Antonin V."/>
            <person name="Barry K.W."/>
            <person name="Bougher N.L."/>
            <person name="Buchanan P."/>
            <person name="Buyck B."/>
            <person name="Bense V."/>
            <person name="Catcheside P."/>
            <person name="Chovatia M."/>
            <person name="Cooper J."/>
            <person name="Damon W."/>
            <person name="Desjardin D."/>
            <person name="Finy P."/>
            <person name="Geml J."/>
            <person name="Haridas S."/>
            <person name="Hughes K."/>
            <person name="Justo A."/>
            <person name="Karasinski D."/>
            <person name="Kautmanova I."/>
            <person name="Kiss B."/>
            <person name="Kocsube S."/>
            <person name="Kotiranta H."/>
            <person name="LaButti K.M."/>
            <person name="Lechner B.E."/>
            <person name="Liimatainen K."/>
            <person name="Lipzen A."/>
            <person name="Lukacs Z."/>
            <person name="Mihaltcheva S."/>
            <person name="Morgado L.N."/>
            <person name="Niskanen T."/>
            <person name="Noordeloos M.E."/>
            <person name="Ohm R.A."/>
            <person name="Ortiz-Santana B."/>
            <person name="Ovrebo C."/>
            <person name="Racz N."/>
            <person name="Riley R."/>
            <person name="Savchenko A."/>
            <person name="Shiryaev A."/>
            <person name="Soop K."/>
            <person name="Spirin V."/>
            <person name="Szebenyi C."/>
            <person name="Tomsovsky M."/>
            <person name="Tulloss R.E."/>
            <person name="Uehling J."/>
            <person name="Grigoriev I.V."/>
            <person name="Vagvolgyi C."/>
            <person name="Papp T."/>
            <person name="Martin F.M."/>
            <person name="Miettinen O."/>
            <person name="Hibbett D.S."/>
            <person name="Nagy L.G."/>
        </authorList>
    </citation>
    <scope>NUCLEOTIDE SEQUENCE [LARGE SCALE GENOMIC DNA]</scope>
    <source>
        <strain evidence="2 3">CBS 962.96</strain>
    </source>
</reference>
<name>A0A4S8LDB7_DENBC</name>
<dbReference type="PANTHER" id="PTHR21610:SF9">
    <property type="entry name" value="VON WILLEBRAND FACTOR A DOMAIN-CONTAINING PROTEIN 8"/>
    <property type="match status" value="1"/>
</dbReference>
<dbReference type="Pfam" id="PF07728">
    <property type="entry name" value="AAA_5"/>
    <property type="match status" value="1"/>
</dbReference>
<dbReference type="GO" id="GO:0005524">
    <property type="term" value="F:ATP binding"/>
    <property type="evidence" value="ECO:0007669"/>
    <property type="project" value="InterPro"/>
</dbReference>
<keyword evidence="3" id="KW-1185">Reference proteome</keyword>
<dbReference type="InterPro" id="IPR011704">
    <property type="entry name" value="ATPase_dyneun-rel_AAA"/>
</dbReference>
<dbReference type="InterPro" id="IPR027417">
    <property type="entry name" value="P-loop_NTPase"/>
</dbReference>
<dbReference type="PANTHER" id="PTHR21610">
    <property type="entry name" value="VON WILLEBRAND FACTOR A DOMAIN-CONTAINING PROTEIN 8"/>
    <property type="match status" value="1"/>
</dbReference>
<dbReference type="EMBL" id="ML179472">
    <property type="protein sequence ID" value="THU86917.1"/>
    <property type="molecule type" value="Genomic_DNA"/>
</dbReference>
<evidence type="ECO:0000313" key="3">
    <source>
        <dbReference type="Proteomes" id="UP000297245"/>
    </source>
</evidence>